<gene>
    <name evidence="1" type="ORF">DVH24_006722</name>
</gene>
<proteinExistence type="predicted"/>
<dbReference type="EMBL" id="RDQH01000328">
    <property type="protein sequence ID" value="RXI05465.1"/>
    <property type="molecule type" value="Genomic_DNA"/>
</dbReference>
<evidence type="ECO:0000313" key="1">
    <source>
        <dbReference type="EMBL" id="RXI05465.1"/>
    </source>
</evidence>
<protein>
    <submittedName>
        <fullName evidence="1">Uncharacterized protein</fullName>
    </submittedName>
</protein>
<comment type="caution">
    <text evidence="1">The sequence shown here is derived from an EMBL/GenBank/DDBJ whole genome shotgun (WGS) entry which is preliminary data.</text>
</comment>
<reference evidence="1 2" key="1">
    <citation type="submission" date="2018-10" db="EMBL/GenBank/DDBJ databases">
        <title>A high-quality apple genome assembly.</title>
        <authorList>
            <person name="Hu J."/>
        </authorList>
    </citation>
    <scope>NUCLEOTIDE SEQUENCE [LARGE SCALE GENOMIC DNA]</scope>
    <source>
        <strain evidence="2">cv. HFTH1</strain>
        <tissue evidence="1">Young leaf</tissue>
    </source>
</reference>
<name>A0A498KI87_MALDO</name>
<accession>A0A498KI87</accession>
<sequence length="59" mass="6694">MEKYNLSIIEIHGRIYVVPRPSGFVHQHLAPSVGNDTKNYVGSLSFFHLTTVRPHHTPP</sequence>
<keyword evidence="2" id="KW-1185">Reference proteome</keyword>
<evidence type="ECO:0000313" key="2">
    <source>
        <dbReference type="Proteomes" id="UP000290289"/>
    </source>
</evidence>
<organism evidence="1 2">
    <name type="scientific">Malus domestica</name>
    <name type="common">Apple</name>
    <name type="synonym">Pyrus malus</name>
    <dbReference type="NCBI Taxonomy" id="3750"/>
    <lineage>
        <taxon>Eukaryota</taxon>
        <taxon>Viridiplantae</taxon>
        <taxon>Streptophyta</taxon>
        <taxon>Embryophyta</taxon>
        <taxon>Tracheophyta</taxon>
        <taxon>Spermatophyta</taxon>
        <taxon>Magnoliopsida</taxon>
        <taxon>eudicotyledons</taxon>
        <taxon>Gunneridae</taxon>
        <taxon>Pentapetalae</taxon>
        <taxon>rosids</taxon>
        <taxon>fabids</taxon>
        <taxon>Rosales</taxon>
        <taxon>Rosaceae</taxon>
        <taxon>Amygdaloideae</taxon>
        <taxon>Maleae</taxon>
        <taxon>Malus</taxon>
    </lineage>
</organism>
<dbReference type="AlphaFoldDB" id="A0A498KI87"/>
<dbReference type="Proteomes" id="UP000290289">
    <property type="component" value="Chromosome 2"/>
</dbReference>